<dbReference type="Pfam" id="PF08934">
    <property type="entry name" value="Rb_C"/>
    <property type="match status" value="1"/>
</dbReference>
<dbReference type="GO" id="GO:0006325">
    <property type="term" value="P:chromatin organization"/>
    <property type="evidence" value="ECO:0007669"/>
    <property type="project" value="UniProtKB-KW"/>
</dbReference>
<dbReference type="Gene3D" id="1.10.472.10">
    <property type="entry name" value="Cyclin-like"/>
    <property type="match status" value="2"/>
</dbReference>
<dbReference type="SMART" id="SM00385">
    <property type="entry name" value="CYCLIN"/>
    <property type="match status" value="1"/>
</dbReference>
<evidence type="ECO:0000256" key="21">
    <source>
        <dbReference type="ARBA" id="ARBA00023306"/>
    </source>
</evidence>
<keyword evidence="8" id="KW-0597">Phosphoprotein</keyword>
<evidence type="ECO:0000259" key="27">
    <source>
        <dbReference type="SMART" id="SM01367"/>
    </source>
</evidence>
<feature type="transmembrane region" description="Helical" evidence="25">
    <location>
        <begin position="1216"/>
        <end position="1239"/>
    </location>
</feature>
<keyword evidence="32" id="KW-1185">Reference proteome</keyword>
<dbReference type="SMART" id="SM01367">
    <property type="entry name" value="DUF3452"/>
    <property type="match status" value="1"/>
</dbReference>
<organism evidence="31 32">
    <name type="scientific">Scophthalmus maximus</name>
    <name type="common">Turbot</name>
    <name type="synonym">Psetta maxima</name>
    <dbReference type="NCBI Taxonomy" id="52904"/>
    <lineage>
        <taxon>Eukaryota</taxon>
        <taxon>Metazoa</taxon>
        <taxon>Chordata</taxon>
        <taxon>Craniata</taxon>
        <taxon>Vertebrata</taxon>
        <taxon>Euteleostomi</taxon>
        <taxon>Actinopterygii</taxon>
        <taxon>Neopterygii</taxon>
        <taxon>Teleostei</taxon>
        <taxon>Neoteleostei</taxon>
        <taxon>Acanthomorphata</taxon>
        <taxon>Carangaria</taxon>
        <taxon>Pleuronectiformes</taxon>
        <taxon>Pleuronectoidei</taxon>
        <taxon>Scophthalmidae</taxon>
        <taxon>Scophthalmus</taxon>
    </lineage>
</organism>
<dbReference type="InterPro" id="IPR024599">
    <property type="entry name" value="RB_N"/>
</dbReference>
<feature type="transmembrane region" description="Helical" evidence="25">
    <location>
        <begin position="1424"/>
        <end position="1446"/>
    </location>
</feature>
<keyword evidence="17 25" id="KW-0472">Membrane</keyword>
<dbReference type="InterPro" id="IPR013763">
    <property type="entry name" value="Cyclin-like_dom"/>
</dbReference>
<dbReference type="Pfam" id="PF11934">
    <property type="entry name" value="DUF3452"/>
    <property type="match status" value="1"/>
</dbReference>
<feature type="transmembrane region" description="Helical" evidence="25">
    <location>
        <begin position="1380"/>
        <end position="1403"/>
    </location>
</feature>
<evidence type="ECO:0000256" key="14">
    <source>
        <dbReference type="ARBA" id="ARBA00023043"/>
    </source>
</evidence>
<dbReference type="PRINTS" id="PR01643">
    <property type="entry name" value="TRPCHANNEL2"/>
</dbReference>
<feature type="domain" description="Retinoblastoma-associated protein N-terminal" evidence="27">
    <location>
        <begin position="93"/>
        <end position="213"/>
    </location>
</feature>
<protein>
    <recommendedName>
        <fullName evidence="22">Retinoblastoma-associated protein</fullName>
    </recommendedName>
    <alternativeName>
        <fullName evidence="23">pRb</fullName>
    </alternativeName>
</protein>
<dbReference type="InterPro" id="IPR002719">
    <property type="entry name" value="RB_B"/>
</dbReference>
<evidence type="ECO:0000256" key="10">
    <source>
        <dbReference type="ARBA" id="ARBA00022737"/>
    </source>
</evidence>
<evidence type="ECO:0000256" key="1">
    <source>
        <dbReference type="ARBA" id="ARBA00004123"/>
    </source>
</evidence>
<gene>
    <name evidence="31" type="ORF">SMAX5B_004320</name>
</gene>
<keyword evidence="13" id="KW-0805">Transcription regulation</keyword>
<feature type="compositionally biased region" description="Basic and acidic residues" evidence="24">
    <location>
        <begin position="1749"/>
        <end position="1783"/>
    </location>
</feature>
<dbReference type="GO" id="GO:0005886">
    <property type="term" value="C:plasma membrane"/>
    <property type="evidence" value="ECO:0007669"/>
    <property type="project" value="TreeGrafter"/>
</dbReference>
<keyword evidence="31" id="KW-0675">Receptor</keyword>
<evidence type="ECO:0000256" key="6">
    <source>
        <dbReference type="ARBA" id="ARBA00022490"/>
    </source>
</evidence>
<evidence type="ECO:0000256" key="17">
    <source>
        <dbReference type="ARBA" id="ARBA00023136"/>
    </source>
</evidence>
<evidence type="ECO:0000256" key="18">
    <source>
        <dbReference type="ARBA" id="ARBA00023163"/>
    </source>
</evidence>
<dbReference type="PANTHER" id="PTHR10117:SF6">
    <property type="entry name" value="SHORT TRANSIENT RECEPTOR POTENTIAL CHANNEL 2"/>
    <property type="match status" value="1"/>
</dbReference>
<dbReference type="SMART" id="SM01369">
    <property type="entry name" value="Rb_C"/>
    <property type="match status" value="1"/>
</dbReference>
<dbReference type="Gene3D" id="1.25.40.20">
    <property type="entry name" value="Ankyrin repeat-containing domain"/>
    <property type="match status" value="1"/>
</dbReference>
<dbReference type="EMBL" id="CP026246">
    <property type="protein sequence ID" value="AWP00213.1"/>
    <property type="molecule type" value="Genomic_DNA"/>
</dbReference>
<dbReference type="Gene3D" id="6.10.140.1380">
    <property type="match status" value="1"/>
</dbReference>
<feature type="domain" description="Cyclin-like" evidence="26">
    <location>
        <begin position="653"/>
        <end position="754"/>
    </location>
</feature>
<dbReference type="GO" id="GO:0051726">
    <property type="term" value="P:regulation of cell cycle"/>
    <property type="evidence" value="ECO:0007669"/>
    <property type="project" value="InterPro"/>
</dbReference>
<dbReference type="InterPro" id="IPR002153">
    <property type="entry name" value="TRPC_channel"/>
</dbReference>
<keyword evidence="6" id="KW-0963">Cytoplasm</keyword>
<dbReference type="Pfam" id="PF01858">
    <property type="entry name" value="RB_A"/>
    <property type="match status" value="1"/>
</dbReference>
<dbReference type="GO" id="GO:0007338">
    <property type="term" value="P:single fertilization"/>
    <property type="evidence" value="ECO:0007669"/>
    <property type="project" value="TreeGrafter"/>
</dbReference>
<feature type="region of interest" description="Disordered" evidence="24">
    <location>
        <begin position="608"/>
        <end position="637"/>
    </location>
</feature>
<evidence type="ECO:0000256" key="13">
    <source>
        <dbReference type="ARBA" id="ARBA00023015"/>
    </source>
</evidence>
<evidence type="ECO:0000256" key="4">
    <source>
        <dbReference type="ARBA" id="ARBA00009475"/>
    </source>
</evidence>
<feature type="domain" description="Retinoblastoma-associated protein C-terminal" evidence="29">
    <location>
        <begin position="761"/>
        <end position="905"/>
    </location>
</feature>
<dbReference type="Pfam" id="PF08344">
    <property type="entry name" value="TRP_2"/>
    <property type="match status" value="1"/>
</dbReference>
<keyword evidence="18" id="KW-0804">Transcription</keyword>
<keyword evidence="19" id="KW-0539">Nucleus</keyword>
<feature type="transmembrane region" description="Helical" evidence="25">
    <location>
        <begin position="1489"/>
        <end position="1510"/>
    </location>
</feature>
<feature type="compositionally biased region" description="Polar residues" evidence="24">
    <location>
        <begin position="616"/>
        <end position="630"/>
    </location>
</feature>
<evidence type="ECO:0000256" key="24">
    <source>
        <dbReference type="SAM" id="MobiDB-lite"/>
    </source>
</evidence>
<feature type="domain" description="Transient receptor ion channel" evidence="30">
    <location>
        <begin position="1059"/>
        <end position="1121"/>
    </location>
</feature>
<dbReference type="Pfam" id="PF00520">
    <property type="entry name" value="Ion_trans"/>
    <property type="match status" value="1"/>
</dbReference>
<dbReference type="Pfam" id="PF01857">
    <property type="entry name" value="RB_B"/>
    <property type="match status" value="1"/>
</dbReference>
<feature type="region of interest" description="Disordered" evidence="24">
    <location>
        <begin position="1"/>
        <end position="36"/>
    </location>
</feature>
<evidence type="ECO:0000256" key="8">
    <source>
        <dbReference type="ARBA" id="ARBA00022553"/>
    </source>
</evidence>
<evidence type="ECO:0000313" key="32">
    <source>
        <dbReference type="Proteomes" id="UP000246464"/>
    </source>
</evidence>
<feature type="region of interest" description="Disordered" evidence="24">
    <location>
        <begin position="1684"/>
        <end position="1735"/>
    </location>
</feature>
<evidence type="ECO:0000256" key="11">
    <source>
        <dbReference type="ARBA" id="ARBA00022853"/>
    </source>
</evidence>
<keyword evidence="9 25" id="KW-0812">Transmembrane</keyword>
<keyword evidence="21" id="KW-0131">Cell cycle</keyword>
<dbReference type="InterPro" id="IPR036915">
    <property type="entry name" value="Cyclin-like_sf"/>
</dbReference>
<feature type="region of interest" description="Disordered" evidence="24">
    <location>
        <begin position="1749"/>
        <end position="1909"/>
    </location>
</feature>
<sequence length="1909" mass="217025">MPPKKRNSGTTQGKGVKPSAESASPDKKESPDLSVKKHRDKDAEFVTLCRSLHVTDLVCDRAWTLWKTVQESMEEVTDSQKRLWGACLFVTVTDMDAACFTLSQVLKAICLNVKQFMALVRKLDVNLDTITTKVNSAMTRLEKKYDVTLALYQRFEKTCKKIFALVPDGTERETMRSCWTMFLLAKGRVLQMEDDLVISFQLLLCMLELFIKRCPPDLLQPPYKSAISKVQSPPTRTSRRNQSKTKTRPPEPEVDVQLLETLCKENECNAEEVKNVYQTSFSAFLDSLDLSRSPDFPQVTDLDQQYEEHYLKSRDIDGRLFFDGDETVLAPKVEVSQVERTPKKNLSDDEAVLVPPQTPIRAAMTSIQQLKGDLISTGDKPSSNLDTYFKNCTVDPTQDVLKRLETLEKAFSQRFGQAVGPRCVVLGEQRFSLGVRQYYKVMEAMLKSEEKRLSVQNFSKLLNDSTFHTSLLACALEVVMAAYGESSFKTGGYNHGGGDQAETDVCFPWILDVFNLAAFDFYKVIESFIKADPTLSKDIVKHLETCENLIMERIAWRTGSPLFELLRQEHEGGAAEQVETPASFSQPLQHNHTAADLYLSPMRPGHRVLPPDSPGTAGSQAVSQAPNQPATPRHPKSNSLSLFYKKLYRLAYTRLKLLCSYLLSSHPELEPIIWTLFQHTLQHEYELMRDRHLDQLMMSAMYAICKVKSVDLRFKTIVTAYKNMPNTNQETFKHVLITEGHYDSIIVFYNQVFMQKLKTNILQYASTRPPTLSPIPQIPRSPYKFPNSPLRVPGSNNVYISPLKSPRMSPGIMTPRSRMLVSIGESFGLSSRFQKINQMVNSSDRSFKRTLDLGSAPKPLKRLRFDVDGQDEADGRVCRSKLCCIMENLTPEQWREIMNKKMQFPPELIGAIQEGKIDLLCGLLKTGDGIIRQLDESEDRQWREALNLSIRLGSSDAMDALLQGVKFDFRQIHEALLVAVDTNQPRVVQRLLDRLDQEKGNKMDVRSFSQAIYDHSIDNSQFAPGVTPLTLACQKDLYDIVTMLSQKGHVIPWPHKISCACLECRNGRQYDLLKFSLSRINTYRGIASRAYLSITSDDAMLTAFSLSKELRKLSQKEPEFKPQYLDLEQLCQEFAVELLGMCRNQSEVTTILNSCGDESQDSLEEQAFEEGIPNLSRLRLAVNFNQKQFVAHPICQQVLSSIWCGNLSGWRGSRTAWKLFVSVGIFLTMPLLCLVYWIAPKSKVGKTIRIPVIKFLLHSASYLWFLITLLGESITMEMYRDKFASRQQNILHSSFHMVWVVGFFWYECKEVWIEGLRSYFLDWWNCLDMMVLSMYLASFALRVLIMLKGYFLCHDHDGTEDCVYFTQTVREDWHQEDPQLIAEVLFAVTSMLSFTRLAYILPAHESLGTLQISIGKMIDDMMRFMFILMIIGTAFLCGINNVYVPYVISPHLGRFNETFHFLFWTMFGVANQDYVDMPRFALAEFVGRILYGIFTLVIVIVLLNMLIAMITNSFQKIEDDADVEWKFARSKLYLSYFREGLTMPVPFNIIPSPKAAFYILRGIFRRMCCCCTCNSEQKYPPITSMCNDKGSEASQLPYRQQVIRALVQRYIESARREFEETKRKDIGNRITLLSKVVCRMHSDLKLVQQQLLVDDEQSANDALTKDGSSILGKYIIGAKNNFRGFNSREEGKNPSLEVTVHHEEVEVDKEKVDADTKQESDPQQNQAGKCGAEGSRQVTDCDVVKMEEGRAKVDPGNEREIEKKQQVEAEKNENTEIKAREEGAAGTSLDTVEERVAQDEAGKIREGERLAGGKVGENPKEATTERAESTSDDKTDTQKLVTKFKDIELQEKKVDARRVKSRKLEHNETETKPGAKKNIPSPTGSSSSQDTGFGSQEGEGSIDGLLVRP</sequence>
<comment type="subcellular location">
    <subcellularLocation>
        <location evidence="3">Cytoplasm</location>
    </subcellularLocation>
    <subcellularLocation>
        <location evidence="2">Membrane</location>
        <topology evidence="2">Multi-pass membrane protein</topology>
    </subcellularLocation>
    <subcellularLocation>
        <location evidence="1">Nucleus</location>
    </subcellularLocation>
</comment>
<keyword evidence="16" id="KW-0238">DNA-binding</keyword>
<feature type="compositionally biased region" description="Basic and acidic residues" evidence="24">
    <location>
        <begin position="1792"/>
        <end position="1873"/>
    </location>
</feature>
<dbReference type="GO" id="GO:0003677">
    <property type="term" value="F:DNA binding"/>
    <property type="evidence" value="ECO:0007669"/>
    <property type="project" value="UniProtKB-KW"/>
</dbReference>
<dbReference type="GO" id="GO:0005737">
    <property type="term" value="C:cytoplasm"/>
    <property type="evidence" value="ECO:0007669"/>
    <property type="project" value="UniProtKB-SubCell"/>
</dbReference>
<dbReference type="SUPFAM" id="SSF47954">
    <property type="entry name" value="Cyclin-like"/>
    <property type="match status" value="2"/>
</dbReference>
<feature type="transmembrane region" description="Helical" evidence="25">
    <location>
        <begin position="1329"/>
        <end position="1351"/>
    </location>
</feature>
<evidence type="ECO:0000259" key="26">
    <source>
        <dbReference type="SMART" id="SM00385"/>
    </source>
</evidence>
<feature type="domain" description="Retinoblastoma-associated protein A-box" evidence="28">
    <location>
        <begin position="358"/>
        <end position="566"/>
    </location>
</feature>
<evidence type="ECO:0000259" key="30">
    <source>
        <dbReference type="SMART" id="SM01420"/>
    </source>
</evidence>
<dbReference type="FunFam" id="1.10.472.10:FF:000033">
    <property type="entry name" value="retinoblastoma-associated protein isoform X1"/>
    <property type="match status" value="1"/>
</dbReference>
<dbReference type="InterPro" id="IPR013555">
    <property type="entry name" value="TRP_dom"/>
</dbReference>
<dbReference type="CDD" id="cd20599">
    <property type="entry name" value="CYCLIN_RB"/>
    <property type="match status" value="1"/>
</dbReference>
<evidence type="ECO:0000256" key="20">
    <source>
        <dbReference type="ARBA" id="ARBA00023303"/>
    </source>
</evidence>
<evidence type="ECO:0000256" key="23">
    <source>
        <dbReference type="ARBA" id="ARBA00081114"/>
    </source>
</evidence>
<reference evidence="31 32" key="1">
    <citation type="submission" date="2017-12" db="EMBL/GenBank/DDBJ databases">
        <title>Integrating genomic resources of turbot (Scophthalmus maximus) in depth evaluation of genetic and physical mapping variation across individuals.</title>
        <authorList>
            <person name="Martinez P."/>
        </authorList>
    </citation>
    <scope>NUCLEOTIDE SEQUENCE [LARGE SCALE GENOMIC DNA]</scope>
</reference>
<evidence type="ECO:0000313" key="31">
    <source>
        <dbReference type="EMBL" id="AWP00213.1"/>
    </source>
</evidence>
<dbReference type="PRINTS" id="PR01097">
    <property type="entry name" value="TRNSRECEPTRP"/>
</dbReference>
<comment type="similarity">
    <text evidence="4">Belongs to the retinoblastoma protein (RB) family.</text>
</comment>
<dbReference type="GO" id="GO:0070679">
    <property type="term" value="F:inositol 1,4,5 trisphosphate binding"/>
    <property type="evidence" value="ECO:0007669"/>
    <property type="project" value="TreeGrafter"/>
</dbReference>
<keyword evidence="7" id="KW-0678">Repressor</keyword>
<evidence type="ECO:0000256" key="25">
    <source>
        <dbReference type="SAM" id="Phobius"/>
    </source>
</evidence>
<evidence type="ECO:0000256" key="2">
    <source>
        <dbReference type="ARBA" id="ARBA00004141"/>
    </source>
</evidence>
<dbReference type="FunFam" id="1.10.472.140:FF:000002">
    <property type="entry name" value="RB transcriptional corepressor 1"/>
    <property type="match status" value="1"/>
</dbReference>
<feature type="transmembrane region" description="Helical" evidence="25">
    <location>
        <begin position="1251"/>
        <end position="1270"/>
    </location>
</feature>
<dbReference type="Gene3D" id="6.10.250.530">
    <property type="match status" value="1"/>
</dbReference>
<dbReference type="Proteomes" id="UP000246464">
    <property type="component" value="Chromosome 4"/>
</dbReference>
<evidence type="ECO:0000256" key="22">
    <source>
        <dbReference type="ARBA" id="ARBA00070939"/>
    </source>
</evidence>
<dbReference type="InterPro" id="IPR015030">
    <property type="entry name" value="RB_C"/>
</dbReference>
<dbReference type="GO" id="GO:0032502">
    <property type="term" value="P:developmental process"/>
    <property type="evidence" value="ECO:0007669"/>
    <property type="project" value="UniProtKB-ARBA"/>
</dbReference>
<dbReference type="InterPro" id="IPR036770">
    <property type="entry name" value="Ankyrin_rpt-contain_sf"/>
</dbReference>
<evidence type="ECO:0000256" key="12">
    <source>
        <dbReference type="ARBA" id="ARBA00022989"/>
    </source>
</evidence>
<name>A0A2U9B8C4_SCOMX</name>
<dbReference type="FunFam" id="1.10.472.10:FF:000039">
    <property type="entry name" value="RB transcriptional corepressor 1"/>
    <property type="match status" value="1"/>
</dbReference>
<dbReference type="InterPro" id="IPR005821">
    <property type="entry name" value="Ion_trans_dom"/>
</dbReference>
<accession>A0A2U9B8C4</accession>
<evidence type="ECO:0000259" key="28">
    <source>
        <dbReference type="SMART" id="SM01368"/>
    </source>
</evidence>
<dbReference type="GO" id="GO:0015279">
    <property type="term" value="F:store-operated calcium channel activity"/>
    <property type="evidence" value="ECO:0007669"/>
    <property type="project" value="TreeGrafter"/>
</dbReference>
<keyword evidence="12 25" id="KW-1133">Transmembrane helix</keyword>
<dbReference type="GO" id="GO:0005634">
    <property type="term" value="C:nucleus"/>
    <property type="evidence" value="ECO:0007669"/>
    <property type="project" value="UniProtKB-SubCell"/>
</dbReference>
<evidence type="ECO:0000259" key="29">
    <source>
        <dbReference type="SMART" id="SM01369"/>
    </source>
</evidence>
<evidence type="ECO:0000256" key="5">
    <source>
        <dbReference type="ARBA" id="ARBA00022448"/>
    </source>
</evidence>
<dbReference type="InterPro" id="IPR002720">
    <property type="entry name" value="RB_A"/>
</dbReference>
<dbReference type="InterPro" id="IPR005458">
    <property type="entry name" value="TRPC2_channel"/>
</dbReference>
<feature type="region of interest" description="Disordered" evidence="24">
    <location>
        <begin position="225"/>
        <end position="253"/>
    </location>
</feature>
<evidence type="ECO:0000256" key="15">
    <source>
        <dbReference type="ARBA" id="ARBA00023065"/>
    </source>
</evidence>
<feature type="compositionally biased region" description="Basic and acidic residues" evidence="24">
    <location>
        <begin position="1699"/>
        <end position="1720"/>
    </location>
</feature>
<dbReference type="PANTHER" id="PTHR10117">
    <property type="entry name" value="TRANSIENT RECEPTOR POTENTIAL CHANNEL"/>
    <property type="match status" value="1"/>
</dbReference>
<feature type="compositionally biased region" description="Basic and acidic residues" evidence="24">
    <location>
        <begin position="24"/>
        <end position="36"/>
    </location>
</feature>
<dbReference type="STRING" id="52904.ENSSMAP00000026179"/>
<keyword evidence="14" id="KW-0040">ANK repeat</keyword>
<proteinExistence type="inferred from homology"/>
<keyword evidence="11" id="KW-0156">Chromatin regulator</keyword>
<dbReference type="SMART" id="SM01420">
    <property type="entry name" value="TRP_2"/>
    <property type="match status" value="1"/>
</dbReference>
<evidence type="ECO:0000256" key="19">
    <source>
        <dbReference type="ARBA" id="ARBA00023242"/>
    </source>
</evidence>
<evidence type="ECO:0000256" key="3">
    <source>
        <dbReference type="ARBA" id="ARBA00004496"/>
    </source>
</evidence>
<keyword evidence="5" id="KW-0813">Transport</keyword>
<keyword evidence="10" id="KW-0677">Repeat</keyword>
<evidence type="ECO:0000256" key="9">
    <source>
        <dbReference type="ARBA" id="ARBA00022692"/>
    </source>
</evidence>
<feature type="compositionally biased region" description="Polar residues" evidence="24">
    <location>
        <begin position="1880"/>
        <end position="1894"/>
    </location>
</feature>
<dbReference type="SMART" id="SM01368">
    <property type="entry name" value="RB_A"/>
    <property type="match status" value="1"/>
</dbReference>
<dbReference type="GO" id="GO:0051480">
    <property type="term" value="P:regulation of cytosolic calcium ion concentration"/>
    <property type="evidence" value="ECO:0007669"/>
    <property type="project" value="TreeGrafter"/>
</dbReference>
<dbReference type="Gene3D" id="1.10.472.140">
    <property type="match status" value="1"/>
</dbReference>
<keyword evidence="20" id="KW-0407">Ion channel</keyword>
<dbReference type="GO" id="GO:0034703">
    <property type="term" value="C:cation channel complex"/>
    <property type="evidence" value="ECO:0007669"/>
    <property type="project" value="TreeGrafter"/>
</dbReference>
<evidence type="ECO:0000256" key="7">
    <source>
        <dbReference type="ARBA" id="ARBA00022491"/>
    </source>
</evidence>
<dbReference type="FunFam" id="1.25.40.20:FF:000222">
    <property type="entry name" value="Short transient receptor potential channel 2 homolog"/>
    <property type="match status" value="1"/>
</dbReference>
<keyword evidence="15" id="KW-0406">Ion transport</keyword>
<evidence type="ECO:0000256" key="16">
    <source>
        <dbReference type="ARBA" id="ARBA00023125"/>
    </source>
</evidence>
<dbReference type="SUPFAM" id="SSF48403">
    <property type="entry name" value="Ankyrin repeat"/>
    <property type="match status" value="1"/>
</dbReference>
<feature type="compositionally biased region" description="Basic residues" evidence="24">
    <location>
        <begin position="237"/>
        <end position="247"/>
    </location>
</feature>